<feature type="transmembrane region" description="Helical" evidence="1">
    <location>
        <begin position="160"/>
        <end position="180"/>
    </location>
</feature>
<gene>
    <name evidence="2" type="ORF">DHV22_05325</name>
</gene>
<dbReference type="PANTHER" id="PTHR37692:SF1">
    <property type="entry name" value="DUF420 DOMAIN-CONTAINING PROTEIN"/>
    <property type="match status" value="1"/>
</dbReference>
<evidence type="ECO:0000313" key="2">
    <source>
        <dbReference type="EMBL" id="HCY81058.1"/>
    </source>
</evidence>
<dbReference type="InterPro" id="IPR007352">
    <property type="entry name" value="DUF420"/>
</dbReference>
<feature type="transmembrane region" description="Helical" evidence="1">
    <location>
        <begin position="81"/>
        <end position="100"/>
    </location>
</feature>
<evidence type="ECO:0000313" key="3">
    <source>
        <dbReference type="Proteomes" id="UP000263268"/>
    </source>
</evidence>
<accession>A0A3D6BPX7</accession>
<feature type="transmembrane region" description="Helical" evidence="1">
    <location>
        <begin position="115"/>
        <end position="139"/>
    </location>
</feature>
<feature type="transmembrane region" description="Helical" evidence="1">
    <location>
        <begin position="12"/>
        <end position="30"/>
    </location>
</feature>
<organism evidence="2 3">
    <name type="scientific">Xanthomarina gelatinilytica</name>
    <dbReference type="NCBI Taxonomy" id="1137281"/>
    <lineage>
        <taxon>Bacteria</taxon>
        <taxon>Pseudomonadati</taxon>
        <taxon>Bacteroidota</taxon>
        <taxon>Flavobacteriia</taxon>
        <taxon>Flavobacteriales</taxon>
        <taxon>Flavobacteriaceae</taxon>
        <taxon>Xanthomarina</taxon>
    </lineage>
</organism>
<keyword evidence="1" id="KW-1133">Transmembrane helix</keyword>
<dbReference type="Proteomes" id="UP000263268">
    <property type="component" value="Unassembled WGS sequence"/>
</dbReference>
<sequence>MNNKEQELKKYNKWIVFLSIVIPLIVAALFGINLRDLGFNVQPLTMLPPIYATINGLTAVILIIAFFAIKNKNIVLHENLMTTAIGCSAVFLVLYVAYHMTSDSTKFGGEGTIKYIYYFILITHILLSIVIIPFVLITFARAITGNFLLHKKIARITFPLWLYVAVSGVIVYLMISPYYVN</sequence>
<dbReference type="Pfam" id="PF04238">
    <property type="entry name" value="DUF420"/>
    <property type="match status" value="1"/>
</dbReference>
<reference evidence="2 3" key="1">
    <citation type="journal article" date="2018" name="Nat. Biotechnol.">
        <title>A standardized bacterial taxonomy based on genome phylogeny substantially revises the tree of life.</title>
        <authorList>
            <person name="Parks D.H."/>
            <person name="Chuvochina M."/>
            <person name="Waite D.W."/>
            <person name="Rinke C."/>
            <person name="Skarshewski A."/>
            <person name="Chaumeil P.A."/>
            <person name="Hugenholtz P."/>
        </authorList>
    </citation>
    <scope>NUCLEOTIDE SEQUENCE [LARGE SCALE GENOMIC DNA]</scope>
    <source>
        <strain evidence="2">UBA10227</strain>
    </source>
</reference>
<dbReference type="PANTHER" id="PTHR37692">
    <property type="entry name" value="HYPOTHETICAL MEMBRANE SPANNING PROTEIN"/>
    <property type="match status" value="1"/>
</dbReference>
<dbReference type="AlphaFoldDB" id="A0A3D6BPX7"/>
<comment type="caution">
    <text evidence="2">The sequence shown here is derived from an EMBL/GenBank/DDBJ whole genome shotgun (WGS) entry which is preliminary data.</text>
</comment>
<protein>
    <submittedName>
        <fullName evidence="2">DUF420 domain-containing protein</fullName>
    </submittedName>
</protein>
<keyword evidence="1" id="KW-0812">Transmembrane</keyword>
<feature type="transmembrane region" description="Helical" evidence="1">
    <location>
        <begin position="50"/>
        <end position="69"/>
    </location>
</feature>
<name>A0A3D6BPX7_9FLAO</name>
<evidence type="ECO:0000256" key="1">
    <source>
        <dbReference type="SAM" id="Phobius"/>
    </source>
</evidence>
<proteinExistence type="predicted"/>
<keyword evidence="1" id="KW-0472">Membrane</keyword>
<dbReference type="EMBL" id="DPRK01000090">
    <property type="protein sequence ID" value="HCY81058.1"/>
    <property type="molecule type" value="Genomic_DNA"/>
</dbReference>